<accession>A0ABN3INN6</accession>
<proteinExistence type="inferred from homology"/>
<keyword evidence="6" id="KW-1185">Reference proteome</keyword>
<gene>
    <name evidence="5" type="ORF">GCM10010191_17750</name>
</gene>
<dbReference type="SUPFAM" id="SSF51445">
    <property type="entry name" value="(Trans)glycosidases"/>
    <property type="match status" value="1"/>
</dbReference>
<protein>
    <submittedName>
        <fullName evidence="5">Family 1 glycosylhydrolase</fullName>
    </submittedName>
</protein>
<evidence type="ECO:0000256" key="4">
    <source>
        <dbReference type="RuleBase" id="RU003690"/>
    </source>
</evidence>
<keyword evidence="3" id="KW-0326">Glycosidase</keyword>
<dbReference type="PANTHER" id="PTHR10353:SF36">
    <property type="entry name" value="LP05116P"/>
    <property type="match status" value="1"/>
</dbReference>
<evidence type="ECO:0000256" key="3">
    <source>
        <dbReference type="ARBA" id="ARBA00023295"/>
    </source>
</evidence>
<dbReference type="PANTHER" id="PTHR10353">
    <property type="entry name" value="GLYCOSYL HYDROLASE"/>
    <property type="match status" value="1"/>
</dbReference>
<dbReference type="InterPro" id="IPR001360">
    <property type="entry name" value="Glyco_hydro_1"/>
</dbReference>
<evidence type="ECO:0000256" key="1">
    <source>
        <dbReference type="ARBA" id="ARBA00010838"/>
    </source>
</evidence>
<dbReference type="EMBL" id="BAAARW010000006">
    <property type="protein sequence ID" value="GAA2409553.1"/>
    <property type="molecule type" value="Genomic_DNA"/>
</dbReference>
<evidence type="ECO:0000313" key="5">
    <source>
        <dbReference type="EMBL" id="GAA2409553.1"/>
    </source>
</evidence>
<sequence length="467" mass="49461">MDGAVLCGGPGGTAPGGLGRLDGLDWAVATDGELAAPVAPVSPSAPFGSGHFHHWADDVRRIVGAGPATRRLVLGWGRLQPDGPGTWDRAALDRCDRALDTMAAAGVLPAVALMYRELPAWLEEGGGWLSRDTASRFADYADAMGRRFGDRVARWVTLSDVAASSLADRVAGLFAPGRARGAAGLPAVHHVLLAHGLAMRALRAAGVRGRAGLIGSLVGAYTASTDPWDRIALERLESWSIRLFLDPLLLGEHMVLETGRSPVVDSGCVRTGDMKVISTPQDALGLSWHAPMCVAAPENVSRVLSPSPRFHALNEVNRLLARLGFAVVPLTGVETTSYGWPVVPEGPADALAMLHELYGDALPPVYITDRGLDDHHKAAGLVRPDRDRCRSALASKLAWLARIMNSDGVDVVGYEYWSVLDDVASKLPYCRLYASAVGDGESAQDADAPPPMIPCDWVRSGVFGNAS</sequence>
<evidence type="ECO:0000313" key="6">
    <source>
        <dbReference type="Proteomes" id="UP001501231"/>
    </source>
</evidence>
<comment type="similarity">
    <text evidence="1 4">Belongs to the glycosyl hydrolase 1 family.</text>
</comment>
<organism evidence="5 6">
    <name type="scientific">Actinomadura vinacea</name>
    <dbReference type="NCBI Taxonomy" id="115336"/>
    <lineage>
        <taxon>Bacteria</taxon>
        <taxon>Bacillati</taxon>
        <taxon>Actinomycetota</taxon>
        <taxon>Actinomycetes</taxon>
        <taxon>Streptosporangiales</taxon>
        <taxon>Thermomonosporaceae</taxon>
        <taxon>Actinomadura</taxon>
    </lineage>
</organism>
<dbReference type="Pfam" id="PF00232">
    <property type="entry name" value="Glyco_hydro_1"/>
    <property type="match status" value="1"/>
</dbReference>
<dbReference type="Proteomes" id="UP001501231">
    <property type="component" value="Unassembled WGS sequence"/>
</dbReference>
<evidence type="ECO:0000256" key="2">
    <source>
        <dbReference type="ARBA" id="ARBA00022801"/>
    </source>
</evidence>
<dbReference type="InterPro" id="IPR017853">
    <property type="entry name" value="GH"/>
</dbReference>
<keyword evidence="2" id="KW-0378">Hydrolase</keyword>
<dbReference type="Gene3D" id="3.20.20.80">
    <property type="entry name" value="Glycosidases"/>
    <property type="match status" value="1"/>
</dbReference>
<comment type="caution">
    <text evidence="5">The sequence shown here is derived from an EMBL/GenBank/DDBJ whole genome shotgun (WGS) entry which is preliminary data.</text>
</comment>
<reference evidence="5 6" key="1">
    <citation type="journal article" date="2019" name="Int. J. Syst. Evol. Microbiol.">
        <title>The Global Catalogue of Microorganisms (GCM) 10K type strain sequencing project: providing services to taxonomists for standard genome sequencing and annotation.</title>
        <authorList>
            <consortium name="The Broad Institute Genomics Platform"/>
            <consortium name="The Broad Institute Genome Sequencing Center for Infectious Disease"/>
            <person name="Wu L."/>
            <person name="Ma J."/>
        </authorList>
    </citation>
    <scope>NUCLEOTIDE SEQUENCE [LARGE SCALE GENOMIC DNA]</scope>
    <source>
        <strain evidence="5 6">JCM 3325</strain>
    </source>
</reference>
<name>A0ABN3INN6_9ACTN</name>
<dbReference type="RefSeq" id="WP_344588148.1">
    <property type="nucleotide sequence ID" value="NZ_BAAARW010000006.1"/>
</dbReference>